<evidence type="ECO:0000256" key="1">
    <source>
        <dbReference type="ARBA" id="ARBA00022729"/>
    </source>
</evidence>
<evidence type="ECO:0000313" key="8">
    <source>
        <dbReference type="Proteomes" id="UP001497457"/>
    </source>
</evidence>
<name>A0ABC9HFG3_9POAL</name>
<keyword evidence="3" id="KW-0472">Membrane</keyword>
<keyword evidence="8" id="KW-1185">Reference proteome</keyword>
<evidence type="ECO:0000256" key="4">
    <source>
        <dbReference type="SAM" id="SignalP"/>
    </source>
</evidence>
<dbReference type="Proteomes" id="UP001497457">
    <property type="component" value="Unassembled WGS sequence"/>
</dbReference>
<feature type="chain" id="PRO_5044722341" description="Gnk2-homologous domain-containing protein" evidence="4">
    <location>
        <begin position="19"/>
        <end position="292"/>
    </location>
</feature>
<evidence type="ECO:0000259" key="5">
    <source>
        <dbReference type="PROSITE" id="PS51473"/>
    </source>
</evidence>
<proteinExistence type="predicted"/>
<evidence type="ECO:0000256" key="3">
    <source>
        <dbReference type="SAM" id="Phobius"/>
    </source>
</evidence>
<dbReference type="EMBL" id="OZ075124">
    <property type="protein sequence ID" value="CAL4925605.1"/>
    <property type="molecule type" value="Genomic_DNA"/>
</dbReference>
<dbReference type="Gene3D" id="3.30.430.20">
    <property type="entry name" value="Gnk2 domain, C-X8-C-X2-C motif"/>
    <property type="match status" value="1"/>
</dbReference>
<accession>A0ABC9HFG3</accession>
<evidence type="ECO:0000256" key="2">
    <source>
        <dbReference type="ARBA" id="ARBA00022737"/>
    </source>
</evidence>
<dbReference type="InterPro" id="IPR038408">
    <property type="entry name" value="GNK2_sf"/>
</dbReference>
<dbReference type="EMBL" id="CAXIPR030006705">
    <property type="protein sequence ID" value="CAM0152938.1"/>
    <property type="molecule type" value="Genomic_DNA"/>
</dbReference>
<dbReference type="Pfam" id="PF01657">
    <property type="entry name" value="Stress-antifung"/>
    <property type="match status" value="1"/>
</dbReference>
<keyword evidence="3" id="KW-0812">Transmembrane</keyword>
<dbReference type="Proteomes" id="UP001497457">
    <property type="component" value="Chromosome 14rd"/>
</dbReference>
<feature type="domain" description="Gnk2-homologous" evidence="5">
    <location>
        <begin position="31"/>
        <end position="145"/>
    </location>
</feature>
<dbReference type="PANTHER" id="PTHR32099">
    <property type="entry name" value="CYSTEINE-RICH REPEAT SECRETORY PROTEIN"/>
    <property type="match status" value="1"/>
</dbReference>
<dbReference type="PROSITE" id="PS51473">
    <property type="entry name" value="GNK2"/>
    <property type="match status" value="1"/>
</dbReference>
<gene>
    <name evidence="7" type="ORF">URODEC1_LOCUS125711</name>
    <name evidence="6" type="ORF">URODEC1_LOCUS23421</name>
</gene>
<feature type="transmembrane region" description="Helical" evidence="3">
    <location>
        <begin position="267"/>
        <end position="291"/>
    </location>
</feature>
<dbReference type="AlphaFoldDB" id="A0ABC9HFG3"/>
<protein>
    <recommendedName>
        <fullName evidence="5">Gnk2-homologous domain-containing protein</fullName>
    </recommendedName>
</protein>
<dbReference type="CDD" id="cd23509">
    <property type="entry name" value="Gnk2-like"/>
    <property type="match status" value="1"/>
</dbReference>
<sequence>MLLPFLFFLASASSLGVAVQEHTAGSDRHHLPLLDCAPPPAPPTHNSSSFRANLASALAGLPSMVAAASEGIVFLEPEPVDAGPDRVFARGGCFGQPGSGGSSWPGACLACLKTAARELAGGCQGSRRAGAWRDGCFMAYADTGASSAHEDAFRGWFYGPGSSTTLPLAYGGECMVYDAAGCERCLDDLLRAAPPLGWLWRLRGGDEVVVVSYTCFLSFKIPPNNQSLSEFRRIHDLSLQCFGYYKDGEDGDFDQSLLRTPAAFAKFWAWFMLAAEALTIGVLFCLIILTLI</sequence>
<keyword evidence="2" id="KW-0677">Repeat</keyword>
<organism evidence="7 8">
    <name type="scientific">Urochloa decumbens</name>
    <dbReference type="NCBI Taxonomy" id="240449"/>
    <lineage>
        <taxon>Eukaryota</taxon>
        <taxon>Viridiplantae</taxon>
        <taxon>Streptophyta</taxon>
        <taxon>Embryophyta</taxon>
        <taxon>Tracheophyta</taxon>
        <taxon>Spermatophyta</taxon>
        <taxon>Magnoliopsida</taxon>
        <taxon>Liliopsida</taxon>
        <taxon>Poales</taxon>
        <taxon>Poaceae</taxon>
        <taxon>PACMAD clade</taxon>
        <taxon>Panicoideae</taxon>
        <taxon>Panicodae</taxon>
        <taxon>Paniceae</taxon>
        <taxon>Melinidinae</taxon>
        <taxon>Urochloa</taxon>
    </lineage>
</organism>
<keyword evidence="3" id="KW-1133">Transmembrane helix</keyword>
<evidence type="ECO:0000313" key="6">
    <source>
        <dbReference type="EMBL" id="CAL4925605.1"/>
    </source>
</evidence>
<feature type="signal peptide" evidence="4">
    <location>
        <begin position="1"/>
        <end position="18"/>
    </location>
</feature>
<dbReference type="PANTHER" id="PTHR32099:SF104">
    <property type="entry name" value="OS01G0774133 PROTEIN"/>
    <property type="match status" value="1"/>
</dbReference>
<keyword evidence="1 4" id="KW-0732">Signal</keyword>
<dbReference type="InterPro" id="IPR002902">
    <property type="entry name" value="GNK2"/>
</dbReference>
<reference evidence="7 8" key="1">
    <citation type="submission" date="2024-10" db="EMBL/GenBank/DDBJ databases">
        <authorList>
            <person name="Ryan C."/>
        </authorList>
    </citation>
    <scope>NUCLEOTIDE SEQUENCE [LARGE SCALE GENOMIC DNA]</scope>
</reference>
<evidence type="ECO:0000313" key="7">
    <source>
        <dbReference type="EMBL" id="CAM0152938.1"/>
    </source>
</evidence>